<evidence type="ECO:0000313" key="1">
    <source>
        <dbReference type="EMBL" id="TYH57888.1"/>
    </source>
</evidence>
<protein>
    <submittedName>
        <fullName evidence="1">Uncharacterized protein</fullName>
    </submittedName>
</protein>
<accession>A0A5D2JSS5</accession>
<organism evidence="1 2">
    <name type="scientific">Gossypium tomentosum</name>
    <name type="common">Hawaiian cotton</name>
    <name type="synonym">Gossypium sandvicense</name>
    <dbReference type="NCBI Taxonomy" id="34277"/>
    <lineage>
        <taxon>Eukaryota</taxon>
        <taxon>Viridiplantae</taxon>
        <taxon>Streptophyta</taxon>
        <taxon>Embryophyta</taxon>
        <taxon>Tracheophyta</taxon>
        <taxon>Spermatophyta</taxon>
        <taxon>Magnoliopsida</taxon>
        <taxon>eudicotyledons</taxon>
        <taxon>Gunneridae</taxon>
        <taxon>Pentapetalae</taxon>
        <taxon>rosids</taxon>
        <taxon>malvids</taxon>
        <taxon>Malvales</taxon>
        <taxon>Malvaceae</taxon>
        <taxon>Malvoideae</taxon>
        <taxon>Gossypium</taxon>
    </lineage>
</organism>
<keyword evidence="2" id="KW-1185">Reference proteome</keyword>
<gene>
    <name evidence="1" type="ORF">ES332_D08G118600v1</name>
</gene>
<reference evidence="1 2" key="1">
    <citation type="submission" date="2019-07" db="EMBL/GenBank/DDBJ databases">
        <title>WGS assembly of Gossypium tomentosum.</title>
        <authorList>
            <person name="Chen Z.J."/>
            <person name="Sreedasyam A."/>
            <person name="Ando A."/>
            <person name="Song Q."/>
            <person name="De L."/>
            <person name="Hulse-Kemp A."/>
            <person name="Ding M."/>
            <person name="Ye W."/>
            <person name="Kirkbride R."/>
            <person name="Jenkins J."/>
            <person name="Plott C."/>
            <person name="Lovell J."/>
            <person name="Lin Y.-M."/>
            <person name="Vaughn R."/>
            <person name="Liu B."/>
            <person name="Li W."/>
            <person name="Simpson S."/>
            <person name="Scheffler B."/>
            <person name="Saski C."/>
            <person name="Grover C."/>
            <person name="Hu G."/>
            <person name="Conover J."/>
            <person name="Carlson J."/>
            <person name="Shu S."/>
            <person name="Boston L."/>
            <person name="Williams M."/>
            <person name="Peterson D."/>
            <person name="Mcgee K."/>
            <person name="Jones D."/>
            <person name="Wendel J."/>
            <person name="Stelly D."/>
            <person name="Grimwood J."/>
            <person name="Schmutz J."/>
        </authorList>
    </citation>
    <scope>NUCLEOTIDE SEQUENCE [LARGE SCALE GENOMIC DNA]</scope>
    <source>
        <strain evidence="1">7179.01</strain>
    </source>
</reference>
<dbReference type="Proteomes" id="UP000322667">
    <property type="component" value="Chromosome D08"/>
</dbReference>
<dbReference type="EMBL" id="CM017630">
    <property type="protein sequence ID" value="TYH57888.1"/>
    <property type="molecule type" value="Genomic_DNA"/>
</dbReference>
<proteinExistence type="predicted"/>
<sequence length="83" mass="9990">MLTRFFVALSLFLFLSTLLIPSYLFKSPFNFIVFPPFQKKKAKSFIACVSCSWNFDFPSYFLLFLWNQTVQKIEIQQKYQHFL</sequence>
<evidence type="ECO:0000313" key="2">
    <source>
        <dbReference type="Proteomes" id="UP000322667"/>
    </source>
</evidence>
<dbReference type="AlphaFoldDB" id="A0A5D2JSS5"/>
<name>A0A5D2JSS5_GOSTO</name>